<comment type="caution">
    <text evidence="10">The sequence shown here is derived from an EMBL/GenBank/DDBJ whole genome shotgun (WGS) entry which is preliminary data.</text>
</comment>
<keyword evidence="2 8" id="KW-1277">Toxin-antitoxin system</keyword>
<dbReference type="GO" id="GO:0090729">
    <property type="term" value="F:toxin activity"/>
    <property type="evidence" value="ECO:0007669"/>
    <property type="project" value="UniProtKB-KW"/>
</dbReference>
<dbReference type="OrthoDB" id="9796690at2"/>
<keyword evidence="4 8" id="KW-0479">Metal-binding</keyword>
<evidence type="ECO:0000256" key="7">
    <source>
        <dbReference type="ARBA" id="ARBA00038093"/>
    </source>
</evidence>
<organism evidence="10 11">
    <name type="scientific">Dulcicalothrix desertica PCC 7102</name>
    <dbReference type="NCBI Taxonomy" id="232991"/>
    <lineage>
        <taxon>Bacteria</taxon>
        <taxon>Bacillati</taxon>
        <taxon>Cyanobacteriota</taxon>
        <taxon>Cyanophyceae</taxon>
        <taxon>Nostocales</taxon>
        <taxon>Calotrichaceae</taxon>
        <taxon>Dulcicalothrix</taxon>
    </lineage>
</organism>
<comment type="similarity">
    <text evidence="7 8">Belongs to the PINc/VapC protein family.</text>
</comment>
<gene>
    <name evidence="8 10" type="primary">vapC</name>
    <name evidence="10" type="ORF">DSM106972_055510</name>
</gene>
<proteinExistence type="inferred from homology"/>
<evidence type="ECO:0000313" key="10">
    <source>
        <dbReference type="EMBL" id="RUT03243.1"/>
    </source>
</evidence>
<dbReference type="Gene3D" id="3.40.50.1010">
    <property type="entry name" value="5'-nuclease"/>
    <property type="match status" value="1"/>
</dbReference>
<feature type="binding site" evidence="8">
    <location>
        <position position="98"/>
    </location>
    <ligand>
        <name>Mg(2+)</name>
        <dbReference type="ChEBI" id="CHEBI:18420"/>
    </ligand>
</feature>
<keyword evidence="6 8" id="KW-0460">Magnesium</keyword>
<dbReference type="InterPro" id="IPR002716">
    <property type="entry name" value="PIN_dom"/>
</dbReference>
<dbReference type="EC" id="3.1.-.-" evidence="8"/>
<evidence type="ECO:0000256" key="4">
    <source>
        <dbReference type="ARBA" id="ARBA00022723"/>
    </source>
</evidence>
<dbReference type="GO" id="GO:0016787">
    <property type="term" value="F:hydrolase activity"/>
    <property type="evidence" value="ECO:0007669"/>
    <property type="project" value="UniProtKB-KW"/>
</dbReference>
<dbReference type="PANTHER" id="PTHR33653:SF1">
    <property type="entry name" value="RIBONUCLEASE VAPC2"/>
    <property type="match status" value="1"/>
</dbReference>
<reference evidence="10" key="2">
    <citation type="journal article" date="2019" name="Genome Biol. Evol.">
        <title>Day and night: Metabolic profiles and evolutionary relationships of six axenic non-marine cyanobacteria.</title>
        <authorList>
            <person name="Will S.E."/>
            <person name="Henke P."/>
            <person name="Boedeker C."/>
            <person name="Huang S."/>
            <person name="Brinkmann H."/>
            <person name="Rohde M."/>
            <person name="Jarek M."/>
            <person name="Friedl T."/>
            <person name="Seufert S."/>
            <person name="Schumacher M."/>
            <person name="Overmann J."/>
            <person name="Neumann-Schaal M."/>
            <person name="Petersen J."/>
        </authorList>
    </citation>
    <scope>NUCLEOTIDE SEQUENCE [LARGE SCALE GENOMIC DNA]</scope>
    <source>
        <strain evidence="10">PCC 7102</strain>
    </source>
</reference>
<evidence type="ECO:0000256" key="5">
    <source>
        <dbReference type="ARBA" id="ARBA00022801"/>
    </source>
</evidence>
<name>A0A3S1AL10_9CYAN</name>
<keyword evidence="11" id="KW-1185">Reference proteome</keyword>
<dbReference type="GO" id="GO:0000287">
    <property type="term" value="F:magnesium ion binding"/>
    <property type="evidence" value="ECO:0007669"/>
    <property type="project" value="UniProtKB-UniRule"/>
</dbReference>
<accession>A0A3S1AL10</accession>
<keyword evidence="8" id="KW-0800">Toxin</keyword>
<evidence type="ECO:0000256" key="3">
    <source>
        <dbReference type="ARBA" id="ARBA00022722"/>
    </source>
</evidence>
<comment type="cofactor">
    <cofactor evidence="1 8">
        <name>Mg(2+)</name>
        <dbReference type="ChEBI" id="CHEBI:18420"/>
    </cofactor>
</comment>
<dbReference type="InterPro" id="IPR022907">
    <property type="entry name" value="VapC_family"/>
</dbReference>
<dbReference type="CDD" id="cd18745">
    <property type="entry name" value="PIN_VapC4-5_FitB-like"/>
    <property type="match status" value="1"/>
</dbReference>
<reference evidence="10" key="1">
    <citation type="submission" date="2018-12" db="EMBL/GenBank/DDBJ databases">
        <authorList>
            <person name="Will S."/>
            <person name="Neumann-Schaal M."/>
            <person name="Henke P."/>
        </authorList>
    </citation>
    <scope>NUCLEOTIDE SEQUENCE</scope>
    <source>
        <strain evidence="10">PCC 7102</strain>
    </source>
</reference>
<evidence type="ECO:0000256" key="1">
    <source>
        <dbReference type="ARBA" id="ARBA00001946"/>
    </source>
</evidence>
<dbReference type="InterPro" id="IPR029060">
    <property type="entry name" value="PIN-like_dom_sf"/>
</dbReference>
<dbReference type="RefSeq" id="WP_127083816.1">
    <property type="nucleotide sequence ID" value="NZ_RSCL01000014.1"/>
</dbReference>
<feature type="domain" description="PIN" evidence="9">
    <location>
        <begin position="3"/>
        <end position="124"/>
    </location>
</feature>
<keyword evidence="3 8" id="KW-0540">Nuclease</keyword>
<dbReference type="HAMAP" id="MF_00265">
    <property type="entry name" value="VapC_Nob1"/>
    <property type="match status" value="1"/>
</dbReference>
<protein>
    <recommendedName>
        <fullName evidence="8">Ribonuclease VapC</fullName>
        <shortName evidence="8">RNase VapC</shortName>
        <ecNumber evidence="8">3.1.-.-</ecNumber>
    </recommendedName>
    <alternativeName>
        <fullName evidence="8">Toxin VapC</fullName>
    </alternativeName>
</protein>
<evidence type="ECO:0000256" key="6">
    <source>
        <dbReference type="ARBA" id="ARBA00022842"/>
    </source>
</evidence>
<dbReference type="EMBL" id="RSCL01000014">
    <property type="protein sequence ID" value="RUT03243.1"/>
    <property type="molecule type" value="Genomic_DNA"/>
</dbReference>
<sequence>MRYLLDTNACIRYLNGESQILRQRLQEVDLEDIVVCSIVKMELFYGAMRSENPDLSWRQQQRFLQVFVSLPFDDIAALFAGRIRAQLAAYGTPIGANDLLIASIALAHDLTLVTHNIGEFNRIEELHIEDWEAL</sequence>
<evidence type="ECO:0000259" key="9">
    <source>
        <dbReference type="Pfam" id="PF01850"/>
    </source>
</evidence>
<evidence type="ECO:0000256" key="8">
    <source>
        <dbReference type="HAMAP-Rule" id="MF_00265"/>
    </source>
</evidence>
<keyword evidence="5 8" id="KW-0378">Hydrolase</keyword>
<dbReference type="GO" id="GO:0004540">
    <property type="term" value="F:RNA nuclease activity"/>
    <property type="evidence" value="ECO:0007669"/>
    <property type="project" value="InterPro"/>
</dbReference>
<dbReference type="InterPro" id="IPR050556">
    <property type="entry name" value="Type_II_TA_system_RNase"/>
</dbReference>
<feature type="binding site" evidence="8">
    <location>
        <position position="6"/>
    </location>
    <ligand>
        <name>Mg(2+)</name>
        <dbReference type="ChEBI" id="CHEBI:18420"/>
    </ligand>
</feature>
<evidence type="ECO:0000313" key="11">
    <source>
        <dbReference type="Proteomes" id="UP000271624"/>
    </source>
</evidence>
<dbReference type="PANTHER" id="PTHR33653">
    <property type="entry name" value="RIBONUCLEASE VAPC2"/>
    <property type="match status" value="1"/>
</dbReference>
<comment type="function">
    <text evidence="8">Toxic component of a toxin-antitoxin (TA) system. An RNase.</text>
</comment>
<dbReference type="SUPFAM" id="SSF88723">
    <property type="entry name" value="PIN domain-like"/>
    <property type="match status" value="1"/>
</dbReference>
<dbReference type="Pfam" id="PF01850">
    <property type="entry name" value="PIN"/>
    <property type="match status" value="1"/>
</dbReference>
<dbReference type="Proteomes" id="UP000271624">
    <property type="component" value="Unassembled WGS sequence"/>
</dbReference>
<evidence type="ECO:0000256" key="2">
    <source>
        <dbReference type="ARBA" id="ARBA00022649"/>
    </source>
</evidence>
<dbReference type="AlphaFoldDB" id="A0A3S1AL10"/>